<evidence type="ECO:0000256" key="6">
    <source>
        <dbReference type="SAM" id="MobiDB-lite"/>
    </source>
</evidence>
<dbReference type="GO" id="GO:0003700">
    <property type="term" value="F:DNA-binding transcription factor activity"/>
    <property type="evidence" value="ECO:0007669"/>
    <property type="project" value="InterPro"/>
</dbReference>
<gene>
    <name evidence="9 10 11 12 13 14" type="primary">LOC115007233</name>
</gene>
<dbReference type="SUPFAM" id="SSF57959">
    <property type="entry name" value="Leucine zipper domain"/>
    <property type="match status" value="1"/>
</dbReference>
<dbReference type="RefSeq" id="XP_029285869.1">
    <property type="nucleotide sequence ID" value="XM_029430009.1"/>
</dbReference>
<feature type="compositionally biased region" description="Basic residues" evidence="6">
    <location>
        <begin position="77"/>
        <end position="92"/>
    </location>
</feature>
<dbReference type="InterPro" id="IPR004827">
    <property type="entry name" value="bZIP"/>
</dbReference>
<evidence type="ECO:0000313" key="13">
    <source>
        <dbReference type="RefSeq" id="XP_029285870.1"/>
    </source>
</evidence>
<sequence length="350" mass="38502">MSTADGPRAAAPCQPSSSVESSGCMEPDPDHELLFPVTRSFLLARRLLNLQAYRCHVTRRKREMMPTDKKDSSYWDKRRKNNQAAKRSREKRRLSDMMQEGQLLALSEENAQLRAQVLSLQYHGSLSAEKSKAACATSTASVSTLPASPRPAIFQPGLWGNSRSNASSVLSARQQQTDSHLFEANVPYFSFTPQSLHNRGTQKGIFPLSGPRVLSPRAVLEGGRSVEAEMDAQRQVSSSDDIHNSTDASSIRAFLPTPDTLHHASILSPGNWLMPHLNHPAVCNTFLLPWRSSYLAPPAVYPGMPLYIQERQGQSVGVEADIQLGGFKSRFSRAPAGLSQLGMHLSPDGR</sequence>
<dbReference type="GO" id="GO:0003677">
    <property type="term" value="F:DNA binding"/>
    <property type="evidence" value="ECO:0007669"/>
    <property type="project" value="UniProtKB-KW"/>
</dbReference>
<name>A0A6J2PL90_COTGO</name>
<feature type="region of interest" description="Disordered" evidence="6">
    <location>
        <begin position="1"/>
        <end position="26"/>
    </location>
</feature>
<dbReference type="Pfam" id="PF07716">
    <property type="entry name" value="bZIP_2"/>
    <property type="match status" value="1"/>
</dbReference>
<feature type="domain" description="BZIP" evidence="7">
    <location>
        <begin position="71"/>
        <end position="121"/>
    </location>
</feature>
<dbReference type="GO" id="GO:0005634">
    <property type="term" value="C:nucleus"/>
    <property type="evidence" value="ECO:0007669"/>
    <property type="project" value="TreeGrafter"/>
</dbReference>
<dbReference type="FunFam" id="1.20.5.170:FF:000025">
    <property type="entry name" value="nuclear factor interleukin-3-regulated protein-like"/>
    <property type="match status" value="1"/>
</dbReference>
<dbReference type="RefSeq" id="XP_029285868.1">
    <property type="nucleotide sequence ID" value="XM_029430008.1"/>
</dbReference>
<dbReference type="RefSeq" id="XP_029285871.1">
    <property type="nucleotide sequence ID" value="XM_029430011.1"/>
</dbReference>
<keyword evidence="4" id="KW-0804">Transcription</keyword>
<dbReference type="InterPro" id="IPR046347">
    <property type="entry name" value="bZIP_sf"/>
</dbReference>
<dbReference type="InterPro" id="IPR047229">
    <property type="entry name" value="NFIL3-like"/>
</dbReference>
<dbReference type="RefSeq" id="XP_029285870.1">
    <property type="nucleotide sequence ID" value="XM_029430010.1"/>
</dbReference>
<evidence type="ECO:0000313" key="14">
    <source>
        <dbReference type="RefSeq" id="XP_029285871.1"/>
    </source>
</evidence>
<reference evidence="9 10" key="1">
    <citation type="submission" date="2025-04" db="UniProtKB">
        <authorList>
            <consortium name="RefSeq"/>
        </authorList>
    </citation>
    <scope>IDENTIFICATION</scope>
</reference>
<dbReference type="GeneID" id="115007233"/>
<dbReference type="Gene3D" id="1.20.5.170">
    <property type="match status" value="1"/>
</dbReference>
<dbReference type="GeneTree" id="ENSGT00940000164108"/>
<dbReference type="PROSITE" id="PS00036">
    <property type="entry name" value="BZIP_BASIC"/>
    <property type="match status" value="1"/>
</dbReference>
<keyword evidence="8" id="KW-1185">Reference proteome</keyword>
<dbReference type="GO" id="GO:0007623">
    <property type="term" value="P:circadian rhythm"/>
    <property type="evidence" value="ECO:0007669"/>
    <property type="project" value="TreeGrafter"/>
</dbReference>
<evidence type="ECO:0000313" key="10">
    <source>
        <dbReference type="RefSeq" id="XP_029285867.1"/>
    </source>
</evidence>
<evidence type="ECO:0000313" key="8">
    <source>
        <dbReference type="Proteomes" id="UP000504630"/>
    </source>
</evidence>
<dbReference type="RefSeq" id="XP_029285866.1">
    <property type="nucleotide sequence ID" value="XM_029430006.1"/>
</dbReference>
<evidence type="ECO:0000256" key="4">
    <source>
        <dbReference type="ARBA" id="ARBA00023163"/>
    </source>
</evidence>
<dbReference type="Proteomes" id="UP000504630">
    <property type="component" value="Chromosome 4"/>
</dbReference>
<dbReference type="RefSeq" id="XP_029285867.1">
    <property type="nucleotide sequence ID" value="XM_029430007.1"/>
</dbReference>
<evidence type="ECO:0000313" key="11">
    <source>
        <dbReference type="RefSeq" id="XP_029285868.1"/>
    </source>
</evidence>
<accession>A0A6J2PL90</accession>
<feature type="region of interest" description="Disordered" evidence="6">
    <location>
        <begin position="61"/>
        <end position="94"/>
    </location>
</feature>
<evidence type="ECO:0000256" key="2">
    <source>
        <dbReference type="ARBA" id="ARBA00023015"/>
    </source>
</evidence>
<dbReference type="PANTHER" id="PTHR15284">
    <property type="entry name" value="NUCLEAR FACTOR INTERLEUKIN-3-REGULATED PROTEIN"/>
    <property type="match status" value="1"/>
</dbReference>
<dbReference type="PANTHER" id="PTHR15284:SF6">
    <property type="entry name" value="HYPOTHETICAL LOC799271-RELATED"/>
    <property type="match status" value="1"/>
</dbReference>
<dbReference type="KEGG" id="cgob:115007233"/>
<comment type="similarity">
    <text evidence="1">Belongs to the bZIP family. NFIL3 subfamily.</text>
</comment>
<proteinExistence type="inferred from homology"/>
<dbReference type="OrthoDB" id="6151507at2759"/>
<evidence type="ECO:0000313" key="12">
    <source>
        <dbReference type="RefSeq" id="XP_029285869.1"/>
    </source>
</evidence>
<keyword evidence="5" id="KW-0539">Nucleus</keyword>
<dbReference type="InterPro" id="IPR047106">
    <property type="entry name" value="NFIL3-like_bZIP"/>
</dbReference>
<evidence type="ECO:0000259" key="7">
    <source>
        <dbReference type="PROSITE" id="PS50217"/>
    </source>
</evidence>
<protein>
    <submittedName>
        <fullName evidence="9 10">Uncharacterized protein LOC115007233</fullName>
    </submittedName>
</protein>
<keyword evidence="3" id="KW-0238">DNA-binding</keyword>
<dbReference type="SMART" id="SM00338">
    <property type="entry name" value="BRLZ"/>
    <property type="match status" value="1"/>
</dbReference>
<evidence type="ECO:0000256" key="1">
    <source>
        <dbReference type="ARBA" id="ARBA00006079"/>
    </source>
</evidence>
<evidence type="ECO:0000313" key="9">
    <source>
        <dbReference type="RefSeq" id="XP_029285866.1"/>
    </source>
</evidence>
<keyword evidence="2" id="KW-0805">Transcription regulation</keyword>
<dbReference type="PROSITE" id="PS50217">
    <property type="entry name" value="BZIP"/>
    <property type="match status" value="1"/>
</dbReference>
<dbReference type="AlphaFoldDB" id="A0A6J2PL90"/>
<dbReference type="CDD" id="cd14694">
    <property type="entry name" value="bZIP_NFIL3"/>
    <property type="match status" value="1"/>
</dbReference>
<evidence type="ECO:0000256" key="5">
    <source>
        <dbReference type="ARBA" id="ARBA00023242"/>
    </source>
</evidence>
<organism evidence="8 10">
    <name type="scientific">Cottoperca gobio</name>
    <name type="common">Frogmouth</name>
    <name type="synonym">Aphritis gobio</name>
    <dbReference type="NCBI Taxonomy" id="56716"/>
    <lineage>
        <taxon>Eukaryota</taxon>
        <taxon>Metazoa</taxon>
        <taxon>Chordata</taxon>
        <taxon>Craniata</taxon>
        <taxon>Vertebrata</taxon>
        <taxon>Euteleostomi</taxon>
        <taxon>Actinopterygii</taxon>
        <taxon>Neopterygii</taxon>
        <taxon>Teleostei</taxon>
        <taxon>Neoteleostei</taxon>
        <taxon>Acanthomorphata</taxon>
        <taxon>Eupercaria</taxon>
        <taxon>Perciformes</taxon>
        <taxon>Notothenioidei</taxon>
        <taxon>Bovichtidae</taxon>
        <taxon>Cottoperca</taxon>
    </lineage>
</organism>
<evidence type="ECO:0000256" key="3">
    <source>
        <dbReference type="ARBA" id="ARBA00023125"/>
    </source>
</evidence>
<feature type="compositionally biased region" description="Basic and acidic residues" evidence="6">
    <location>
        <begin position="63"/>
        <end position="76"/>
    </location>
</feature>